<accession>A0AAN7V063</accession>
<gene>
    <name evidence="1" type="ORF">RI129_011026</name>
</gene>
<organism evidence="1 2">
    <name type="scientific">Pyrocoelia pectoralis</name>
    <dbReference type="NCBI Taxonomy" id="417401"/>
    <lineage>
        <taxon>Eukaryota</taxon>
        <taxon>Metazoa</taxon>
        <taxon>Ecdysozoa</taxon>
        <taxon>Arthropoda</taxon>
        <taxon>Hexapoda</taxon>
        <taxon>Insecta</taxon>
        <taxon>Pterygota</taxon>
        <taxon>Neoptera</taxon>
        <taxon>Endopterygota</taxon>
        <taxon>Coleoptera</taxon>
        <taxon>Polyphaga</taxon>
        <taxon>Elateriformia</taxon>
        <taxon>Elateroidea</taxon>
        <taxon>Lampyridae</taxon>
        <taxon>Lampyrinae</taxon>
        <taxon>Pyrocoelia</taxon>
    </lineage>
</organism>
<dbReference type="AlphaFoldDB" id="A0AAN7V063"/>
<sequence length="209" mass="23723">MIQKQLFGLIGEVKSIRKVKDGMLIETVSTPQAKKLFSSERLDSPKIEVTPENTLNYSKGMVNCKNLLVEICSELKSHEVTKVRRIKKKVNGELQGTPNHVLTFNTPKLAPMIKAGYLVLSVRVHVPAPIRCFRCQITQMCVCGKELHGDKRCEDSIECVNCKGNHLDISKSWPIYKQESVIQEIKVKENISYLEARRKVGLPTPHILW</sequence>
<name>A0AAN7V063_9COLE</name>
<protein>
    <recommendedName>
        <fullName evidence="3">Gag-like protein</fullName>
    </recommendedName>
</protein>
<keyword evidence="2" id="KW-1185">Reference proteome</keyword>
<dbReference type="EMBL" id="JAVRBK010000008">
    <property type="protein sequence ID" value="KAK5640215.1"/>
    <property type="molecule type" value="Genomic_DNA"/>
</dbReference>
<evidence type="ECO:0008006" key="3">
    <source>
        <dbReference type="Google" id="ProtNLM"/>
    </source>
</evidence>
<comment type="caution">
    <text evidence="1">The sequence shown here is derived from an EMBL/GenBank/DDBJ whole genome shotgun (WGS) entry which is preliminary data.</text>
</comment>
<dbReference type="Proteomes" id="UP001329430">
    <property type="component" value="Chromosome 8"/>
</dbReference>
<proteinExistence type="predicted"/>
<evidence type="ECO:0000313" key="1">
    <source>
        <dbReference type="EMBL" id="KAK5640215.1"/>
    </source>
</evidence>
<reference evidence="1 2" key="1">
    <citation type="journal article" date="2024" name="Insects">
        <title>An Improved Chromosome-Level Genome Assembly of the Firefly Pyrocoelia pectoralis.</title>
        <authorList>
            <person name="Fu X."/>
            <person name="Meyer-Rochow V.B."/>
            <person name="Ballantyne L."/>
            <person name="Zhu X."/>
        </authorList>
    </citation>
    <scope>NUCLEOTIDE SEQUENCE [LARGE SCALE GENOMIC DNA]</scope>
    <source>
        <tissue evidence="1">Whole body</tissue>
    </source>
</reference>
<evidence type="ECO:0000313" key="2">
    <source>
        <dbReference type="Proteomes" id="UP001329430"/>
    </source>
</evidence>